<evidence type="ECO:0000259" key="8">
    <source>
        <dbReference type="PROSITE" id="PS50850"/>
    </source>
</evidence>
<keyword evidence="4 7" id="KW-0812">Transmembrane</keyword>
<evidence type="ECO:0000256" key="3">
    <source>
        <dbReference type="ARBA" id="ARBA00022475"/>
    </source>
</evidence>
<evidence type="ECO:0000256" key="1">
    <source>
        <dbReference type="ARBA" id="ARBA00004651"/>
    </source>
</evidence>
<evidence type="ECO:0000256" key="7">
    <source>
        <dbReference type="SAM" id="Phobius"/>
    </source>
</evidence>
<keyword evidence="2" id="KW-0813">Transport</keyword>
<feature type="transmembrane region" description="Helical" evidence="7">
    <location>
        <begin position="190"/>
        <end position="216"/>
    </location>
</feature>
<name>A0A9W6QI64_9ACTN</name>
<dbReference type="GO" id="GO:0005886">
    <property type="term" value="C:plasma membrane"/>
    <property type="evidence" value="ECO:0007669"/>
    <property type="project" value="UniProtKB-SubCell"/>
</dbReference>
<evidence type="ECO:0000256" key="6">
    <source>
        <dbReference type="ARBA" id="ARBA00023136"/>
    </source>
</evidence>
<evidence type="ECO:0000313" key="9">
    <source>
        <dbReference type="EMBL" id="GLW75381.1"/>
    </source>
</evidence>
<feature type="transmembrane region" description="Helical" evidence="7">
    <location>
        <begin position="397"/>
        <end position="418"/>
    </location>
</feature>
<comment type="caution">
    <text evidence="9">The sequence shown here is derived from an EMBL/GenBank/DDBJ whole genome shotgun (WGS) entry which is preliminary data.</text>
</comment>
<dbReference type="InterPro" id="IPR020846">
    <property type="entry name" value="MFS_dom"/>
</dbReference>
<keyword evidence="3" id="KW-1003">Cell membrane</keyword>
<organism evidence="9 10">
    <name type="scientific">Kitasatospora phosalacinea</name>
    <dbReference type="NCBI Taxonomy" id="2065"/>
    <lineage>
        <taxon>Bacteria</taxon>
        <taxon>Bacillati</taxon>
        <taxon>Actinomycetota</taxon>
        <taxon>Actinomycetes</taxon>
        <taxon>Kitasatosporales</taxon>
        <taxon>Streptomycetaceae</taxon>
        <taxon>Kitasatospora</taxon>
    </lineage>
</organism>
<accession>A0A9W6QI64</accession>
<dbReference type="InterPro" id="IPR011701">
    <property type="entry name" value="MFS"/>
</dbReference>
<dbReference type="Pfam" id="PF07690">
    <property type="entry name" value="MFS_1"/>
    <property type="match status" value="1"/>
</dbReference>
<proteinExistence type="predicted"/>
<keyword evidence="6 7" id="KW-0472">Membrane</keyword>
<dbReference type="GO" id="GO:0022857">
    <property type="term" value="F:transmembrane transporter activity"/>
    <property type="evidence" value="ECO:0007669"/>
    <property type="project" value="InterPro"/>
</dbReference>
<dbReference type="AlphaFoldDB" id="A0A9W6QI64"/>
<gene>
    <name evidence="9" type="ORF">Kpho02_76780</name>
</gene>
<dbReference type="SUPFAM" id="SSF103473">
    <property type="entry name" value="MFS general substrate transporter"/>
    <property type="match status" value="1"/>
</dbReference>
<dbReference type="InterPro" id="IPR036259">
    <property type="entry name" value="MFS_trans_sf"/>
</dbReference>
<feature type="transmembrane region" description="Helical" evidence="7">
    <location>
        <begin position="38"/>
        <end position="60"/>
    </location>
</feature>
<dbReference type="Gene3D" id="1.20.1250.20">
    <property type="entry name" value="MFS general substrate transporter like domains"/>
    <property type="match status" value="1"/>
</dbReference>
<dbReference type="EMBL" id="BSSA01000057">
    <property type="protein sequence ID" value="GLW75381.1"/>
    <property type="molecule type" value="Genomic_DNA"/>
</dbReference>
<feature type="transmembrane region" description="Helical" evidence="7">
    <location>
        <begin position="309"/>
        <end position="330"/>
    </location>
</feature>
<evidence type="ECO:0000256" key="4">
    <source>
        <dbReference type="ARBA" id="ARBA00022692"/>
    </source>
</evidence>
<feature type="transmembrane region" description="Helical" evidence="7">
    <location>
        <begin position="269"/>
        <end position="288"/>
    </location>
</feature>
<evidence type="ECO:0000256" key="5">
    <source>
        <dbReference type="ARBA" id="ARBA00022989"/>
    </source>
</evidence>
<feature type="transmembrane region" description="Helical" evidence="7">
    <location>
        <begin position="166"/>
        <end position="184"/>
    </location>
</feature>
<dbReference type="InterPro" id="IPR050171">
    <property type="entry name" value="MFS_Transporters"/>
</dbReference>
<feature type="transmembrane region" description="Helical" evidence="7">
    <location>
        <begin position="237"/>
        <end position="263"/>
    </location>
</feature>
<keyword evidence="5 7" id="KW-1133">Transmembrane helix</keyword>
<feature type="transmembrane region" description="Helical" evidence="7">
    <location>
        <begin position="66"/>
        <end position="89"/>
    </location>
</feature>
<evidence type="ECO:0000256" key="2">
    <source>
        <dbReference type="ARBA" id="ARBA00022448"/>
    </source>
</evidence>
<feature type="domain" description="Major facilitator superfamily (MFS) profile" evidence="8">
    <location>
        <begin position="1"/>
        <end position="217"/>
    </location>
</feature>
<dbReference type="PANTHER" id="PTHR23517">
    <property type="entry name" value="RESISTANCE PROTEIN MDTM, PUTATIVE-RELATED-RELATED"/>
    <property type="match status" value="1"/>
</dbReference>
<evidence type="ECO:0000313" key="10">
    <source>
        <dbReference type="Proteomes" id="UP001165041"/>
    </source>
</evidence>
<dbReference type="Proteomes" id="UP001165041">
    <property type="component" value="Unassembled WGS sequence"/>
</dbReference>
<dbReference type="PANTHER" id="PTHR23517:SF2">
    <property type="entry name" value="MULTIDRUG RESISTANCE PROTEIN MDTH"/>
    <property type="match status" value="1"/>
</dbReference>
<sequence>MTSTAPAADRAASPTPAPDRVRGRLARLLPADRVLRRLTVITLVNTVGNGLGMTLGVVYFTRVMGFGVGPVGLVLTAAGACGVAAGVPAGRLSDRYGPKPVLIALLVLQALSAAAYVLVHQLAAFALLACLVAVADRGGAAVRGALFAEVLPADGRVAGRAYLRSVTNIGISVGTLGAAAVLQLDTRGAYLTAMLVDAVSYGVIAVLYALLVPVAPRTAERAERAASGPNPALRDRVFLAATGLNAVITLQFVMIEVGLPLWVVRDTDAPRWMVAGGLLVNTALVIVLQVRATRGTEQPRAAALVFRRGALLVAASCLVVGLAAGLPGWAAALLVAGGVACQALGEVYSQAGAWALSYDLAKDEAHGAYQGVFNTGMSGALMLGPVLMTSVVLAHGLLGWALLAALFAAAGWGMTALVRR</sequence>
<protein>
    <submittedName>
        <fullName evidence="9">MFS transporter</fullName>
    </submittedName>
</protein>
<reference evidence="9" key="1">
    <citation type="submission" date="2023-02" db="EMBL/GenBank/DDBJ databases">
        <title>Kitasatospora phosalacinea NBRC 14627.</title>
        <authorList>
            <person name="Ichikawa N."/>
            <person name="Sato H."/>
            <person name="Tonouchi N."/>
        </authorList>
    </citation>
    <scope>NUCLEOTIDE SEQUENCE</scope>
    <source>
        <strain evidence="9">NBRC 14627</strain>
    </source>
</reference>
<dbReference type="RefSeq" id="WP_285740905.1">
    <property type="nucleotide sequence ID" value="NZ_BSSA01000057.1"/>
</dbReference>
<dbReference type="PROSITE" id="PS50850">
    <property type="entry name" value="MFS"/>
    <property type="match status" value="1"/>
</dbReference>
<comment type="subcellular location">
    <subcellularLocation>
        <location evidence="1">Cell membrane</location>
        <topology evidence="1">Multi-pass membrane protein</topology>
    </subcellularLocation>
</comment>